<protein>
    <recommendedName>
        <fullName evidence="5">HTH tetR-type domain-containing protein</fullName>
    </recommendedName>
</protein>
<dbReference type="InterPro" id="IPR009057">
    <property type="entry name" value="Homeodomain-like_sf"/>
</dbReference>
<dbReference type="Pfam" id="PF17932">
    <property type="entry name" value="TetR_C_24"/>
    <property type="match status" value="1"/>
</dbReference>
<evidence type="ECO:0000313" key="7">
    <source>
        <dbReference type="Proteomes" id="UP000030004"/>
    </source>
</evidence>
<evidence type="ECO:0000313" key="6">
    <source>
        <dbReference type="EMBL" id="KGM49058.1"/>
    </source>
</evidence>
<evidence type="ECO:0000256" key="3">
    <source>
        <dbReference type="ARBA" id="ARBA00023163"/>
    </source>
</evidence>
<keyword evidence="2 4" id="KW-0238">DNA-binding</keyword>
<name>A0A0A0EG11_9RHOB</name>
<dbReference type="Pfam" id="PF00440">
    <property type="entry name" value="TetR_N"/>
    <property type="match status" value="2"/>
</dbReference>
<accession>A0A0A0EG11</accession>
<dbReference type="AlphaFoldDB" id="A0A0A0EG11"/>
<sequence length="412" mass="46932">MSAPDPQDSGTETSDRFRAKRDRILDAAAQIINEKGLRGLTFVSVAELVEMNTTSITYYFKRKELLAAATLERSIEDMLDAVTRSAREATPEARVSRLVRIVLDNIAEERTGTRPARARLSDMRALNEELRDELGVQYMNMFRQVVDFFDVPRGDKGREIAWARTHVLLDTLHWCRIWISKYSVGDYDRVHARLMELYRYGYATDDAQWAPATLDVQDIDDSTDEINRETYLRAATVTINERGYRGASVERIAAFLNVSKGSFYHHLDGKDDLVLDCFDRSYGRVSRVQRAAMALPGTWWDRLSAATATLTEVQFDSRVPLLRITALTALPREMRGPILRRSDRMAQRFAGMMIDGITEGSIRPIDPLIASQCLVSSLNSAFDFRRWAEHRSDPETAIRLYSQPLAFGLFGR</sequence>
<feature type="DNA-binding region" description="H-T-H motif" evidence="4">
    <location>
        <begin position="248"/>
        <end position="267"/>
    </location>
</feature>
<dbReference type="GO" id="GO:0003677">
    <property type="term" value="F:DNA binding"/>
    <property type="evidence" value="ECO:0007669"/>
    <property type="project" value="UniProtKB-UniRule"/>
</dbReference>
<keyword evidence="1" id="KW-0805">Transcription regulation</keyword>
<evidence type="ECO:0000256" key="1">
    <source>
        <dbReference type="ARBA" id="ARBA00023015"/>
    </source>
</evidence>
<feature type="domain" description="HTH tetR-type" evidence="5">
    <location>
        <begin position="225"/>
        <end position="285"/>
    </location>
</feature>
<evidence type="ECO:0000256" key="2">
    <source>
        <dbReference type="ARBA" id="ARBA00023125"/>
    </source>
</evidence>
<dbReference type="PRINTS" id="PR00455">
    <property type="entry name" value="HTHTETR"/>
</dbReference>
<organism evidence="6 7">
    <name type="scientific">Pseudooceanicola atlanticus</name>
    <dbReference type="NCBI Taxonomy" id="1461694"/>
    <lineage>
        <taxon>Bacteria</taxon>
        <taxon>Pseudomonadati</taxon>
        <taxon>Pseudomonadota</taxon>
        <taxon>Alphaproteobacteria</taxon>
        <taxon>Rhodobacterales</taxon>
        <taxon>Paracoccaceae</taxon>
        <taxon>Pseudooceanicola</taxon>
    </lineage>
</organism>
<dbReference type="Gene3D" id="1.10.357.10">
    <property type="entry name" value="Tetracycline Repressor, domain 2"/>
    <property type="match status" value="2"/>
</dbReference>
<comment type="caution">
    <text evidence="6">The sequence shown here is derived from an EMBL/GenBank/DDBJ whole genome shotgun (WGS) entry which is preliminary data.</text>
</comment>
<dbReference type="Proteomes" id="UP000030004">
    <property type="component" value="Unassembled WGS sequence"/>
</dbReference>
<dbReference type="InterPro" id="IPR036271">
    <property type="entry name" value="Tet_transcr_reg_TetR-rel_C_sf"/>
</dbReference>
<dbReference type="PANTHER" id="PTHR47506:SF1">
    <property type="entry name" value="HTH-TYPE TRANSCRIPTIONAL REGULATOR YJDC"/>
    <property type="match status" value="1"/>
</dbReference>
<feature type="domain" description="HTH tetR-type" evidence="5">
    <location>
        <begin position="18"/>
        <end position="78"/>
    </location>
</feature>
<evidence type="ECO:0000256" key="4">
    <source>
        <dbReference type="PROSITE-ProRule" id="PRU00335"/>
    </source>
</evidence>
<keyword evidence="7" id="KW-1185">Reference proteome</keyword>
<dbReference type="InterPro" id="IPR041490">
    <property type="entry name" value="KstR2_TetR_C"/>
</dbReference>
<dbReference type="SUPFAM" id="SSF48498">
    <property type="entry name" value="Tetracyclin repressor-like, C-terminal domain"/>
    <property type="match status" value="1"/>
</dbReference>
<reference evidence="6 7" key="1">
    <citation type="journal article" date="2015" name="Antonie Van Leeuwenhoek">
        <title>Pseudooceanicola atlanticus gen. nov. sp. nov., isolated from surface seawater of the Atlantic Ocean and reclassification of Oceanicola batsensis, Oceanicola marinus, Oceanicola nitratireducens, Oceanicola nanhaiensis, Oceanicola antarcticus and Oceanicola flagellatus, as Pseudooceanicola batsensis comb. nov., Pseudooceanicola marinus comb. nov., Pseudooceanicola nitratireducens comb. nov., Pseudooceanicola nanhaiensis comb. nov., Pseudooceanicola antarcticus comb. nov., and Pseudooceanicola flagellatus comb. nov.</title>
        <authorList>
            <person name="Lai Q."/>
            <person name="Li G."/>
            <person name="Liu X."/>
            <person name="Du Y."/>
            <person name="Sun F."/>
            <person name="Shao Z."/>
        </authorList>
    </citation>
    <scope>NUCLEOTIDE SEQUENCE [LARGE SCALE GENOMIC DNA]</scope>
    <source>
        <strain evidence="6 7">22II-s11g</strain>
    </source>
</reference>
<feature type="DNA-binding region" description="H-T-H motif" evidence="4">
    <location>
        <begin position="41"/>
        <end position="60"/>
    </location>
</feature>
<evidence type="ECO:0000259" key="5">
    <source>
        <dbReference type="PROSITE" id="PS50977"/>
    </source>
</evidence>
<dbReference type="SUPFAM" id="SSF46689">
    <property type="entry name" value="Homeodomain-like"/>
    <property type="match status" value="2"/>
</dbReference>
<dbReference type="InterPro" id="IPR001647">
    <property type="entry name" value="HTH_TetR"/>
</dbReference>
<proteinExistence type="predicted"/>
<dbReference type="PANTHER" id="PTHR47506">
    <property type="entry name" value="TRANSCRIPTIONAL REGULATORY PROTEIN"/>
    <property type="match status" value="1"/>
</dbReference>
<dbReference type="EMBL" id="AQQX01000003">
    <property type="protein sequence ID" value="KGM49058.1"/>
    <property type="molecule type" value="Genomic_DNA"/>
</dbReference>
<gene>
    <name evidence="6" type="ORF">ATO9_10265</name>
</gene>
<keyword evidence="3" id="KW-0804">Transcription</keyword>
<dbReference type="Gene3D" id="1.10.10.60">
    <property type="entry name" value="Homeodomain-like"/>
    <property type="match status" value="2"/>
</dbReference>
<dbReference type="eggNOG" id="COG1309">
    <property type="taxonomic scope" value="Bacteria"/>
</dbReference>
<dbReference type="PROSITE" id="PS50977">
    <property type="entry name" value="HTH_TETR_2"/>
    <property type="match status" value="2"/>
</dbReference>